<organism evidence="1 2">
    <name type="scientific">Brassica napus</name>
    <name type="common">Rape</name>
    <dbReference type="NCBI Taxonomy" id="3708"/>
    <lineage>
        <taxon>Eukaryota</taxon>
        <taxon>Viridiplantae</taxon>
        <taxon>Streptophyta</taxon>
        <taxon>Embryophyta</taxon>
        <taxon>Tracheophyta</taxon>
        <taxon>Spermatophyta</taxon>
        <taxon>Magnoliopsida</taxon>
        <taxon>eudicotyledons</taxon>
        <taxon>Gunneridae</taxon>
        <taxon>Pentapetalae</taxon>
        <taxon>rosids</taxon>
        <taxon>malvids</taxon>
        <taxon>Brassicales</taxon>
        <taxon>Brassicaceae</taxon>
        <taxon>Brassiceae</taxon>
        <taxon>Brassica</taxon>
    </lineage>
</organism>
<dbReference type="Proteomes" id="UP000028999">
    <property type="component" value="Unassembled WGS sequence"/>
</dbReference>
<evidence type="ECO:0000313" key="1">
    <source>
        <dbReference type="EMBL" id="CDY17288.1"/>
    </source>
</evidence>
<accession>A0A078FY51</accession>
<reference evidence="1 2" key="1">
    <citation type="journal article" date="2014" name="Science">
        <title>Plant genetics. Early allopolyploid evolution in the post-Neolithic Brassica napus oilseed genome.</title>
        <authorList>
            <person name="Chalhoub B."/>
            <person name="Denoeud F."/>
            <person name="Liu S."/>
            <person name="Parkin I.A."/>
            <person name="Tang H."/>
            <person name="Wang X."/>
            <person name="Chiquet J."/>
            <person name="Belcram H."/>
            <person name="Tong C."/>
            <person name="Samans B."/>
            <person name="Correa M."/>
            <person name="Da Silva C."/>
            <person name="Just J."/>
            <person name="Falentin C."/>
            <person name="Koh C.S."/>
            <person name="Le Clainche I."/>
            <person name="Bernard M."/>
            <person name="Bento P."/>
            <person name="Noel B."/>
            <person name="Labadie K."/>
            <person name="Alberti A."/>
            <person name="Charles M."/>
            <person name="Arnaud D."/>
            <person name="Guo H."/>
            <person name="Daviaud C."/>
            <person name="Alamery S."/>
            <person name="Jabbari K."/>
            <person name="Zhao M."/>
            <person name="Edger P.P."/>
            <person name="Chelaifa H."/>
            <person name="Tack D."/>
            <person name="Lassalle G."/>
            <person name="Mestiri I."/>
            <person name="Schnel N."/>
            <person name="Le Paslier M.C."/>
            <person name="Fan G."/>
            <person name="Renault V."/>
            <person name="Bayer P.E."/>
            <person name="Golicz A.A."/>
            <person name="Manoli S."/>
            <person name="Lee T.H."/>
            <person name="Thi V.H."/>
            <person name="Chalabi S."/>
            <person name="Hu Q."/>
            <person name="Fan C."/>
            <person name="Tollenaere R."/>
            <person name="Lu Y."/>
            <person name="Battail C."/>
            <person name="Shen J."/>
            <person name="Sidebottom C.H."/>
            <person name="Wang X."/>
            <person name="Canaguier A."/>
            <person name="Chauveau A."/>
            <person name="Berard A."/>
            <person name="Deniot G."/>
            <person name="Guan M."/>
            <person name="Liu Z."/>
            <person name="Sun F."/>
            <person name="Lim Y.P."/>
            <person name="Lyons E."/>
            <person name="Town C.D."/>
            <person name="Bancroft I."/>
            <person name="Wang X."/>
            <person name="Meng J."/>
            <person name="Ma J."/>
            <person name="Pires J.C."/>
            <person name="King G.J."/>
            <person name="Brunel D."/>
            <person name="Delourme R."/>
            <person name="Renard M."/>
            <person name="Aury J.M."/>
            <person name="Adams K.L."/>
            <person name="Batley J."/>
            <person name="Snowdon R.J."/>
            <person name="Tost J."/>
            <person name="Edwards D."/>
            <person name="Zhou Y."/>
            <person name="Hua W."/>
            <person name="Sharpe A.G."/>
            <person name="Paterson A.H."/>
            <person name="Guan C."/>
            <person name="Wincker P."/>
        </authorList>
    </citation>
    <scope>NUCLEOTIDE SEQUENCE [LARGE SCALE GENOMIC DNA]</scope>
    <source>
        <strain evidence="2">cv. Darmor-bzh</strain>
    </source>
</reference>
<gene>
    <name evidence="1" type="primary">BnaA10g09220D</name>
    <name evidence="1" type="ORF">GSBRNA2T00095376001</name>
</gene>
<dbReference type="EMBL" id="LK032072">
    <property type="protein sequence ID" value="CDY17288.1"/>
    <property type="molecule type" value="Genomic_DNA"/>
</dbReference>
<evidence type="ECO:0000313" key="2">
    <source>
        <dbReference type="Proteomes" id="UP000028999"/>
    </source>
</evidence>
<keyword evidence="2" id="KW-1185">Reference proteome</keyword>
<dbReference type="AlphaFoldDB" id="A0A078FY51"/>
<sequence>MGRPKKTRGMKKQMRLDEAEEVIFLEQSESSKTAKTAPFSRATPA</sequence>
<name>A0A078FY51_BRANA</name>
<protein>
    <submittedName>
        <fullName evidence="1">BnaA10g09220D protein</fullName>
    </submittedName>
</protein>
<dbReference type="Gramene" id="CDY17288">
    <property type="protein sequence ID" value="CDY17288"/>
    <property type="gene ID" value="GSBRNA2T00095376001"/>
</dbReference>
<dbReference type="PaxDb" id="3708-A0A078FY51"/>
<proteinExistence type="predicted"/>